<accession>A0AA41R2S8</accession>
<sequence length="66" mass="7546">MISSPCKDCPNRYMPKDECLKTCTMLQNIQSMQLSRRESNVYMAVDFSEESRFQIASPFASALNVC</sequence>
<proteinExistence type="predicted"/>
<keyword evidence="2" id="KW-1185">Reference proteome</keyword>
<dbReference type="EMBL" id="JALJRB010000003">
    <property type="protein sequence ID" value="MCJ8499691.1"/>
    <property type="molecule type" value="Genomic_DNA"/>
</dbReference>
<reference evidence="1" key="1">
    <citation type="submission" date="2022-04" db="EMBL/GenBank/DDBJ databases">
        <title>Desulfatitalea alkaliphila sp. nov., a novel anaerobic sulfate-reducing bacterium isolated from terrestrial mud volcano, Taman Peninsula, Russia.</title>
        <authorList>
            <person name="Khomyakova M.A."/>
            <person name="Merkel A.Y."/>
            <person name="Slobodkin A.I."/>
        </authorList>
    </citation>
    <scope>NUCLEOTIDE SEQUENCE</scope>
    <source>
        <strain evidence="1">M08but</strain>
    </source>
</reference>
<evidence type="ECO:0000313" key="1">
    <source>
        <dbReference type="EMBL" id="MCJ8499691.1"/>
    </source>
</evidence>
<protein>
    <submittedName>
        <fullName evidence="1">Uncharacterized protein</fullName>
    </submittedName>
</protein>
<dbReference type="RefSeq" id="WP_246903142.1">
    <property type="nucleotide sequence ID" value="NZ_JALJRB010000003.1"/>
</dbReference>
<organism evidence="1 2">
    <name type="scientific">Desulfatitalea alkaliphila</name>
    <dbReference type="NCBI Taxonomy" id="2929485"/>
    <lineage>
        <taxon>Bacteria</taxon>
        <taxon>Pseudomonadati</taxon>
        <taxon>Thermodesulfobacteriota</taxon>
        <taxon>Desulfobacteria</taxon>
        <taxon>Desulfobacterales</taxon>
        <taxon>Desulfosarcinaceae</taxon>
        <taxon>Desulfatitalea</taxon>
    </lineage>
</organism>
<dbReference type="AlphaFoldDB" id="A0AA41R2S8"/>
<name>A0AA41R2S8_9BACT</name>
<gene>
    <name evidence="1" type="ORF">MRX98_03820</name>
</gene>
<dbReference type="Proteomes" id="UP001165427">
    <property type="component" value="Unassembled WGS sequence"/>
</dbReference>
<comment type="caution">
    <text evidence="1">The sequence shown here is derived from an EMBL/GenBank/DDBJ whole genome shotgun (WGS) entry which is preliminary data.</text>
</comment>
<evidence type="ECO:0000313" key="2">
    <source>
        <dbReference type="Proteomes" id="UP001165427"/>
    </source>
</evidence>